<dbReference type="InterPro" id="IPR024395">
    <property type="entry name" value="CLASP_N_dom"/>
</dbReference>
<dbReference type="InterPro" id="IPR016024">
    <property type="entry name" value="ARM-type_fold"/>
</dbReference>
<dbReference type="GO" id="GO:0008017">
    <property type="term" value="F:microtubule binding"/>
    <property type="evidence" value="ECO:0007669"/>
    <property type="project" value="TreeGrafter"/>
</dbReference>
<evidence type="ECO:0000313" key="4">
    <source>
        <dbReference type="EMBL" id="CAI5738958.1"/>
    </source>
</evidence>
<feature type="compositionally biased region" description="Low complexity" evidence="2">
    <location>
        <begin position="325"/>
        <end position="343"/>
    </location>
</feature>
<dbReference type="Proteomes" id="UP001162029">
    <property type="component" value="Unassembled WGS sequence"/>
</dbReference>
<evidence type="ECO:0000256" key="2">
    <source>
        <dbReference type="SAM" id="MobiDB-lite"/>
    </source>
</evidence>
<protein>
    <recommendedName>
        <fullName evidence="3">TOG domain-containing protein</fullName>
    </recommendedName>
</protein>
<evidence type="ECO:0000313" key="5">
    <source>
        <dbReference type="Proteomes" id="UP001162029"/>
    </source>
</evidence>
<name>A0AAV0URN2_9STRA</name>
<dbReference type="InterPro" id="IPR034085">
    <property type="entry name" value="TOG"/>
</dbReference>
<dbReference type="PANTHER" id="PTHR21567:SF9">
    <property type="entry name" value="CLIP-ASSOCIATING PROTEIN"/>
    <property type="match status" value="1"/>
</dbReference>
<dbReference type="GO" id="GO:0000226">
    <property type="term" value="P:microtubule cytoskeleton organization"/>
    <property type="evidence" value="ECO:0007669"/>
    <property type="project" value="TreeGrafter"/>
</dbReference>
<dbReference type="GO" id="GO:0005881">
    <property type="term" value="C:cytoplasmic microtubule"/>
    <property type="evidence" value="ECO:0007669"/>
    <property type="project" value="TreeGrafter"/>
</dbReference>
<feature type="compositionally biased region" description="Basic and acidic residues" evidence="2">
    <location>
        <begin position="641"/>
        <end position="660"/>
    </location>
</feature>
<sequence length="720" mass="80047">MNAVLELGTRLIQPEEEWKDKCVAFQELRQLISNFWKRHNTPTMAPEATKDAVGLFTPQNVQALTQPFRVTVADLRSTVVKEACTTLSLLTTKLGPVRCKMLVRDVFPTLLEARGGSNKVDAAAVHNCIKAIVATTPSQFVLAPVLQVLDTSKNRDVRESCIHYTFLALEGWKTAVLERFKIPLQPTIAASLSDASAKGREKARDCYWTYISIWPDEVNRMNQLLPDGVKKHLKWPRKVAGLETSHQPPKRRHLATITNTVSWKSAAKNLLPGDDKVVTNRYLGKLTERLGMLLTREALPGSGKQVWTRTVPLPGKHGKDFSIASIQPSRIPSTPISSSTPWSNAPSKIPTPQPLPRTRTTPEAKSTAILEDKCAQFQRENAFLAKKLKIQAQDLQRLYDQIQMMSEGRQLNEVRHKDATTAIMTAHDVDRVPQHDMQCKLAKQIASRDDKLEDLRGHDSPLPSCIPLPNQDQNTTQKSKLFLMMEKLQAAKATLETRNAEAGEEMTALRSEKSVLEDHVSAQSAQLEKLQTQQNAAAVALAEEKDGRVAQLEGELSLLTEQLQAATAKAEATNAEAGEEMTALRSEKSVLEDLVSAQSAQLEELQTQQNAAAVALAEEKHLLANDLSASRRRHLGLVALGDEKGSRRSDGSADEDHTTDRSGGINFTTDDGKAKPAAPIRAFSLARTRDRFEIEDEERRINEANLLKRRLRRQNHKRKA</sequence>
<comment type="caution">
    <text evidence="4">The sequence shown here is derived from an EMBL/GenBank/DDBJ whole genome shotgun (WGS) entry which is preliminary data.</text>
</comment>
<gene>
    <name evidence="4" type="ORF">PDE001_LOCUS7057</name>
</gene>
<accession>A0AAV0URN2</accession>
<dbReference type="AlphaFoldDB" id="A0AAV0URN2"/>
<dbReference type="SMART" id="SM01349">
    <property type="entry name" value="TOG"/>
    <property type="match status" value="1"/>
</dbReference>
<feature type="coiled-coil region" evidence="1">
    <location>
        <begin position="485"/>
        <end position="608"/>
    </location>
</feature>
<dbReference type="PANTHER" id="PTHR21567">
    <property type="entry name" value="CLASP"/>
    <property type="match status" value="1"/>
</dbReference>
<feature type="region of interest" description="Disordered" evidence="2">
    <location>
        <begin position="640"/>
        <end position="676"/>
    </location>
</feature>
<dbReference type="EMBL" id="CANTFM010001388">
    <property type="protein sequence ID" value="CAI5738958.1"/>
    <property type="molecule type" value="Genomic_DNA"/>
</dbReference>
<dbReference type="GO" id="GO:0000278">
    <property type="term" value="P:mitotic cell cycle"/>
    <property type="evidence" value="ECO:0007669"/>
    <property type="project" value="UniProtKB-ARBA"/>
</dbReference>
<evidence type="ECO:0000259" key="3">
    <source>
        <dbReference type="SMART" id="SM01349"/>
    </source>
</evidence>
<reference evidence="4" key="1">
    <citation type="submission" date="2022-12" db="EMBL/GenBank/DDBJ databases">
        <authorList>
            <person name="Webb A."/>
        </authorList>
    </citation>
    <scope>NUCLEOTIDE SEQUENCE</scope>
    <source>
        <strain evidence="4">Pd1</strain>
    </source>
</reference>
<dbReference type="InterPro" id="IPR011989">
    <property type="entry name" value="ARM-like"/>
</dbReference>
<proteinExistence type="predicted"/>
<dbReference type="GO" id="GO:0005819">
    <property type="term" value="C:spindle"/>
    <property type="evidence" value="ECO:0007669"/>
    <property type="project" value="UniProtKB-ARBA"/>
</dbReference>
<keyword evidence="1" id="KW-0175">Coiled coil</keyword>
<dbReference type="SUPFAM" id="SSF48371">
    <property type="entry name" value="ARM repeat"/>
    <property type="match status" value="1"/>
</dbReference>
<dbReference type="Pfam" id="PF12348">
    <property type="entry name" value="CLASP_N"/>
    <property type="match status" value="1"/>
</dbReference>
<dbReference type="Gene3D" id="1.25.10.10">
    <property type="entry name" value="Leucine-rich Repeat Variant"/>
    <property type="match status" value="1"/>
</dbReference>
<evidence type="ECO:0000256" key="1">
    <source>
        <dbReference type="SAM" id="Coils"/>
    </source>
</evidence>
<feature type="region of interest" description="Disordered" evidence="2">
    <location>
        <begin position="318"/>
        <end position="360"/>
    </location>
</feature>
<keyword evidence="5" id="KW-1185">Reference proteome</keyword>
<feature type="domain" description="TOG" evidence="3">
    <location>
        <begin position="10"/>
        <end position="245"/>
    </location>
</feature>
<organism evidence="4 5">
    <name type="scientific">Peronospora destructor</name>
    <dbReference type="NCBI Taxonomy" id="86335"/>
    <lineage>
        <taxon>Eukaryota</taxon>
        <taxon>Sar</taxon>
        <taxon>Stramenopiles</taxon>
        <taxon>Oomycota</taxon>
        <taxon>Peronosporomycetes</taxon>
        <taxon>Peronosporales</taxon>
        <taxon>Peronosporaceae</taxon>
        <taxon>Peronospora</taxon>
    </lineage>
</organism>